<dbReference type="EMBL" id="JH767181">
    <property type="protein sequence ID" value="EQC29723.1"/>
    <property type="molecule type" value="Genomic_DNA"/>
</dbReference>
<protein>
    <recommendedName>
        <fullName evidence="1">Apple domain-containing protein</fullName>
    </recommendedName>
</protein>
<dbReference type="InParanoid" id="T0RBY8"/>
<dbReference type="VEuPathDB" id="FungiDB:SDRG_12495"/>
<dbReference type="OrthoDB" id="10457504at2759"/>
<proteinExistence type="predicted"/>
<feature type="non-terminal residue" evidence="2">
    <location>
        <position position="1"/>
    </location>
</feature>
<dbReference type="GeneID" id="19953222"/>
<dbReference type="Proteomes" id="UP000030762">
    <property type="component" value="Unassembled WGS sequence"/>
</dbReference>
<evidence type="ECO:0000313" key="3">
    <source>
        <dbReference type="Proteomes" id="UP000030762"/>
    </source>
</evidence>
<gene>
    <name evidence="2" type="ORF">SDRG_12495</name>
</gene>
<dbReference type="AlphaFoldDB" id="T0RBY8"/>
<evidence type="ECO:0000313" key="2">
    <source>
        <dbReference type="EMBL" id="EQC29723.1"/>
    </source>
</evidence>
<sequence length="73" mass="7756">YNTDYPGSDIANFKATGDYNSMLGQCCDACKKLLDCSAYVLFEDVCYIKSASTEPVAKNGATATIVTTTTIPA</sequence>
<organism evidence="2 3">
    <name type="scientific">Saprolegnia diclina (strain VS20)</name>
    <dbReference type="NCBI Taxonomy" id="1156394"/>
    <lineage>
        <taxon>Eukaryota</taxon>
        <taxon>Sar</taxon>
        <taxon>Stramenopiles</taxon>
        <taxon>Oomycota</taxon>
        <taxon>Saprolegniomycetes</taxon>
        <taxon>Saprolegniales</taxon>
        <taxon>Saprolegniaceae</taxon>
        <taxon>Saprolegnia</taxon>
    </lineage>
</organism>
<dbReference type="Pfam" id="PF14295">
    <property type="entry name" value="PAN_4"/>
    <property type="match status" value="1"/>
</dbReference>
<dbReference type="RefSeq" id="XP_008616789.1">
    <property type="nucleotide sequence ID" value="XM_008618567.1"/>
</dbReference>
<keyword evidence="3" id="KW-1185">Reference proteome</keyword>
<reference evidence="2 3" key="1">
    <citation type="submission" date="2012-04" db="EMBL/GenBank/DDBJ databases">
        <title>The Genome Sequence of Saprolegnia declina VS20.</title>
        <authorList>
            <consortium name="The Broad Institute Genome Sequencing Platform"/>
            <person name="Russ C."/>
            <person name="Nusbaum C."/>
            <person name="Tyler B."/>
            <person name="van West P."/>
            <person name="Dieguez-Uribeondo J."/>
            <person name="de Bruijn I."/>
            <person name="Tripathy S."/>
            <person name="Jiang R."/>
            <person name="Young S.K."/>
            <person name="Zeng Q."/>
            <person name="Gargeya S."/>
            <person name="Fitzgerald M."/>
            <person name="Haas B."/>
            <person name="Abouelleil A."/>
            <person name="Alvarado L."/>
            <person name="Arachchi H.M."/>
            <person name="Berlin A."/>
            <person name="Chapman S.B."/>
            <person name="Goldberg J."/>
            <person name="Griggs A."/>
            <person name="Gujja S."/>
            <person name="Hansen M."/>
            <person name="Howarth C."/>
            <person name="Imamovic A."/>
            <person name="Larimer J."/>
            <person name="McCowen C."/>
            <person name="Montmayeur A."/>
            <person name="Murphy C."/>
            <person name="Neiman D."/>
            <person name="Pearson M."/>
            <person name="Priest M."/>
            <person name="Roberts A."/>
            <person name="Saif S."/>
            <person name="Shea T."/>
            <person name="Sisk P."/>
            <person name="Sykes S."/>
            <person name="Wortman J."/>
            <person name="Nusbaum C."/>
            <person name="Birren B."/>
        </authorList>
    </citation>
    <scope>NUCLEOTIDE SEQUENCE [LARGE SCALE GENOMIC DNA]</scope>
    <source>
        <strain evidence="2 3">VS20</strain>
    </source>
</reference>
<dbReference type="InterPro" id="IPR003609">
    <property type="entry name" value="Pan_app"/>
</dbReference>
<name>T0RBY8_SAPDV</name>
<accession>T0RBY8</accession>
<dbReference type="Gene3D" id="3.50.4.10">
    <property type="entry name" value="Hepatocyte Growth Factor"/>
    <property type="match status" value="1"/>
</dbReference>
<evidence type="ECO:0000259" key="1">
    <source>
        <dbReference type="Pfam" id="PF14295"/>
    </source>
</evidence>
<feature type="domain" description="Apple" evidence="1">
    <location>
        <begin position="3"/>
        <end position="46"/>
    </location>
</feature>